<proteinExistence type="predicted"/>
<keyword evidence="2" id="KW-1185">Reference proteome</keyword>
<dbReference type="Proteomes" id="UP001524569">
    <property type="component" value="Unassembled WGS sequence"/>
</dbReference>
<reference evidence="1 2" key="1">
    <citation type="submission" date="2022-07" db="EMBL/GenBank/DDBJ databases">
        <title>Methylomonas rivi sp. nov., Methylomonas rosea sp. nov., Methylomonas aureus sp. nov. and Methylomonas subterranea sp. nov., four novel methanotrophs isolated from a freshwater creek and the deep terrestrial subsurface.</title>
        <authorList>
            <person name="Abin C."/>
            <person name="Sankaranarayanan K."/>
            <person name="Garner C."/>
            <person name="Sindelar R."/>
            <person name="Kotary K."/>
            <person name="Garner R."/>
            <person name="Barclay S."/>
            <person name="Lawson P."/>
            <person name="Krumholz L."/>
        </authorList>
    </citation>
    <scope>NUCLEOTIDE SEQUENCE [LARGE SCALE GENOMIC DNA]</scope>
    <source>
        <strain evidence="1 2">SURF-1</strain>
    </source>
</reference>
<dbReference type="RefSeq" id="WP_256610996.1">
    <property type="nucleotide sequence ID" value="NZ_JANIBM010000011.1"/>
</dbReference>
<dbReference type="PANTHER" id="PTHR45947:SF3">
    <property type="entry name" value="SULFOQUINOVOSYL TRANSFERASE SQD2"/>
    <property type="match status" value="1"/>
</dbReference>
<protein>
    <submittedName>
        <fullName evidence="1">Glycosyltransferase family 4 protein</fullName>
    </submittedName>
</protein>
<dbReference type="Gene3D" id="3.40.50.2000">
    <property type="entry name" value="Glycogen Phosphorylase B"/>
    <property type="match status" value="2"/>
</dbReference>
<evidence type="ECO:0000313" key="2">
    <source>
        <dbReference type="Proteomes" id="UP001524569"/>
    </source>
</evidence>
<accession>A0ABT1UHN3</accession>
<organism evidence="1 2">
    <name type="scientific">Methylomonas aurea</name>
    <dbReference type="NCBI Taxonomy" id="2952224"/>
    <lineage>
        <taxon>Bacteria</taxon>
        <taxon>Pseudomonadati</taxon>
        <taxon>Pseudomonadota</taxon>
        <taxon>Gammaproteobacteria</taxon>
        <taxon>Methylococcales</taxon>
        <taxon>Methylococcaceae</taxon>
        <taxon>Methylomonas</taxon>
    </lineage>
</organism>
<dbReference type="Pfam" id="PF13692">
    <property type="entry name" value="Glyco_trans_1_4"/>
    <property type="match status" value="1"/>
</dbReference>
<sequence>MKIMIVSEWYSENMGYAENFLPKAFGKLGHEVHLVTSDLQVYATSPDYNEVYRPKLGDARVKVGIFKKNDFTLHRNKSFFCRLGIEILGLEEKVREVKPDVIYCFEILQRTTLLLAKLKVKYRYLLFCESRLHSSIFNPPRNLFYQFKFWINIKLMGLPVIIDNVDKFFPIANDVFYNITKYYTIAHDRCEISSLAVETDLFNATYDDFKVNQLRRNLGFCEGDIVCVYTGRFTEEKSPLILALAIQYLHERGYQRFKGLFVGRGSLQYNSKISRCTGCVVTPFVSPEFLPTVYHASDIGVWPLQESNSQLDAMACGLPIIINDSVWDDDKFDGCGLKFKKGDVKDLADKILSLSGKELRISMGCVGSSRVIKHYSWEALAKKKLNSFLSLTSC</sequence>
<dbReference type="PANTHER" id="PTHR45947">
    <property type="entry name" value="SULFOQUINOVOSYL TRANSFERASE SQD2"/>
    <property type="match status" value="1"/>
</dbReference>
<dbReference type="SUPFAM" id="SSF53756">
    <property type="entry name" value="UDP-Glycosyltransferase/glycogen phosphorylase"/>
    <property type="match status" value="1"/>
</dbReference>
<gene>
    <name evidence="1" type="ORF">NP603_11345</name>
</gene>
<evidence type="ECO:0000313" key="1">
    <source>
        <dbReference type="EMBL" id="MCQ8181705.1"/>
    </source>
</evidence>
<dbReference type="InterPro" id="IPR050194">
    <property type="entry name" value="Glycosyltransferase_grp1"/>
</dbReference>
<dbReference type="CDD" id="cd03801">
    <property type="entry name" value="GT4_PimA-like"/>
    <property type="match status" value="1"/>
</dbReference>
<dbReference type="EMBL" id="JANIBM010000011">
    <property type="protein sequence ID" value="MCQ8181705.1"/>
    <property type="molecule type" value="Genomic_DNA"/>
</dbReference>
<name>A0ABT1UHN3_9GAMM</name>
<comment type="caution">
    <text evidence="1">The sequence shown here is derived from an EMBL/GenBank/DDBJ whole genome shotgun (WGS) entry which is preliminary data.</text>
</comment>